<dbReference type="InterPro" id="IPR023214">
    <property type="entry name" value="HAD_sf"/>
</dbReference>
<dbReference type="Proteomes" id="UP001176960">
    <property type="component" value="Unassembled WGS sequence"/>
</dbReference>
<dbReference type="EMBL" id="CATKSH010000001">
    <property type="protein sequence ID" value="CAI9119490.1"/>
    <property type="molecule type" value="Genomic_DNA"/>
</dbReference>
<dbReference type="GO" id="GO:0005992">
    <property type="term" value="P:trehalose biosynthetic process"/>
    <property type="evidence" value="ECO:0007669"/>
    <property type="project" value="InterPro"/>
</dbReference>
<protein>
    <recommendedName>
        <fullName evidence="4">Trehalose 6-phosphate phosphatase</fullName>
        <ecNumber evidence="4">3.1.3.12</ecNumber>
    </recommendedName>
</protein>
<dbReference type="RefSeq" id="WP_289843391.1">
    <property type="nucleotide sequence ID" value="NZ_CATKSH010000001.1"/>
</dbReference>
<dbReference type="NCBIfam" id="TIGR00685">
    <property type="entry name" value="T6PP"/>
    <property type="match status" value="1"/>
</dbReference>
<dbReference type="InterPro" id="IPR036412">
    <property type="entry name" value="HAD-like_sf"/>
</dbReference>
<dbReference type="EC" id="3.1.3.12" evidence="4"/>
<dbReference type="PANTHER" id="PTHR43768">
    <property type="entry name" value="TREHALOSE 6-PHOSPHATE PHOSPHATASE"/>
    <property type="match status" value="1"/>
</dbReference>
<accession>A0AA35XV86</accession>
<comment type="caution">
    <text evidence="5">The sequence shown here is derived from an EMBL/GenBank/DDBJ whole genome shotgun (WGS) entry which is preliminary data.</text>
</comment>
<comment type="pathway">
    <text evidence="1 4">Glycan biosynthesis; trehalose biosynthesis.</text>
</comment>
<comment type="cofactor">
    <cofactor evidence="4">
        <name>Mg(2+)</name>
        <dbReference type="ChEBI" id="CHEBI:18420"/>
    </cofactor>
</comment>
<keyword evidence="4" id="KW-0460">Magnesium</keyword>
<proteinExistence type="inferred from homology"/>
<comment type="similarity">
    <text evidence="2 4">Belongs to the trehalose phosphatase family.</text>
</comment>
<dbReference type="InterPro" id="IPR044651">
    <property type="entry name" value="OTSB-like"/>
</dbReference>
<evidence type="ECO:0000313" key="6">
    <source>
        <dbReference type="Proteomes" id="UP001176960"/>
    </source>
</evidence>
<dbReference type="PANTHER" id="PTHR43768:SF3">
    <property type="entry name" value="TREHALOSE 6-PHOSPHATE PHOSPHATASE"/>
    <property type="match status" value="1"/>
</dbReference>
<dbReference type="NCBIfam" id="TIGR01484">
    <property type="entry name" value="HAD-SF-IIB"/>
    <property type="match status" value="1"/>
</dbReference>
<keyword evidence="4" id="KW-0479">Metal-binding</keyword>
<dbReference type="InterPro" id="IPR006379">
    <property type="entry name" value="HAD-SF_hydro_IIB"/>
</dbReference>
<evidence type="ECO:0000256" key="4">
    <source>
        <dbReference type="RuleBase" id="RU361117"/>
    </source>
</evidence>
<gene>
    <name evidence="5" type="primary">otsB</name>
    <name evidence="5" type="ORF">LMG32879_000305</name>
</gene>
<dbReference type="AlphaFoldDB" id="A0AA35XV86"/>
<dbReference type="SUPFAM" id="SSF56784">
    <property type="entry name" value="HAD-like"/>
    <property type="match status" value="1"/>
</dbReference>
<dbReference type="InterPro" id="IPR003337">
    <property type="entry name" value="Trehalose_PPase"/>
</dbReference>
<dbReference type="Pfam" id="PF02358">
    <property type="entry name" value="Trehalose_PPase"/>
    <property type="match status" value="1"/>
</dbReference>
<reference evidence="5" key="1">
    <citation type="submission" date="2023-03" db="EMBL/GenBank/DDBJ databases">
        <authorList>
            <person name="Cleenwerck I."/>
        </authorList>
    </citation>
    <scope>NUCLEOTIDE SEQUENCE</scope>
    <source>
        <strain evidence="5">LMG 32879</strain>
    </source>
</reference>
<sequence length="252" mass="27362">MTDTTATRDTTVSPHIDIAPGHAAFLLDFDGTLVDIAPTPDSVVVEPGLAETLIRLRDLCGGALAIVTGRPIEQVDHFLPGVPTAVCGEHGVAIRRHPGDPISRDTLLELPPAWLMEAERLVAAWPGASLERKRAGFVLHYRGAPEAGSLMEAAMRSWLEGQSAFELHPAKMAWEIRPAGIDKGNAVRALMEAAPFAGRRPIFVGDDVTDMDGIRAAELVGGVGFRIPEDFPTPHAFRMWLRHYAEVRAWDV</sequence>
<organism evidence="5 6">
    <name type="scientific">Brytella acorum</name>
    <dbReference type="NCBI Taxonomy" id="2959299"/>
    <lineage>
        <taxon>Bacteria</taxon>
        <taxon>Pseudomonadati</taxon>
        <taxon>Pseudomonadota</taxon>
        <taxon>Alphaproteobacteria</taxon>
        <taxon>Acetobacterales</taxon>
        <taxon>Acetobacteraceae</taxon>
        <taxon>Brytella</taxon>
    </lineage>
</organism>
<dbReference type="GO" id="GO:0046872">
    <property type="term" value="F:metal ion binding"/>
    <property type="evidence" value="ECO:0007669"/>
    <property type="project" value="UniProtKB-KW"/>
</dbReference>
<comment type="catalytic activity">
    <reaction evidence="4">
        <text>alpha,alpha-trehalose 6-phosphate + H2O = alpha,alpha-trehalose + phosphate</text>
        <dbReference type="Rhea" id="RHEA:23420"/>
        <dbReference type="ChEBI" id="CHEBI:15377"/>
        <dbReference type="ChEBI" id="CHEBI:16551"/>
        <dbReference type="ChEBI" id="CHEBI:43474"/>
        <dbReference type="ChEBI" id="CHEBI:58429"/>
        <dbReference type="EC" id="3.1.3.12"/>
    </reaction>
</comment>
<evidence type="ECO:0000256" key="1">
    <source>
        <dbReference type="ARBA" id="ARBA00005199"/>
    </source>
</evidence>
<dbReference type="Gene3D" id="3.40.50.1000">
    <property type="entry name" value="HAD superfamily/HAD-like"/>
    <property type="match status" value="1"/>
</dbReference>
<keyword evidence="3 4" id="KW-0378">Hydrolase</keyword>
<evidence type="ECO:0000256" key="2">
    <source>
        <dbReference type="ARBA" id="ARBA00008770"/>
    </source>
</evidence>
<evidence type="ECO:0000256" key="3">
    <source>
        <dbReference type="ARBA" id="ARBA00022801"/>
    </source>
</evidence>
<evidence type="ECO:0000313" key="5">
    <source>
        <dbReference type="EMBL" id="CAI9119490.1"/>
    </source>
</evidence>
<dbReference type="GO" id="GO:0004805">
    <property type="term" value="F:trehalose-phosphatase activity"/>
    <property type="evidence" value="ECO:0007669"/>
    <property type="project" value="UniProtKB-EC"/>
</dbReference>
<keyword evidence="6" id="KW-1185">Reference proteome</keyword>
<comment type="function">
    <text evidence="4">Removes the phosphate from trehalose 6-phosphate to produce free trehalose.</text>
</comment>
<name>A0AA35XV86_9PROT</name>
<dbReference type="Gene3D" id="3.30.70.1020">
    <property type="entry name" value="Trehalose-6-phosphate phosphatase related protein, domain 2"/>
    <property type="match status" value="1"/>
</dbReference>